<evidence type="ECO:0000256" key="9">
    <source>
        <dbReference type="SAM" id="MobiDB-lite"/>
    </source>
</evidence>
<dbReference type="OMA" id="ERDKSCM"/>
<keyword evidence="3 10" id="KW-0812">Transmembrane</keyword>
<dbReference type="GO" id="GO:0015031">
    <property type="term" value="P:protein transport"/>
    <property type="evidence" value="ECO:0007669"/>
    <property type="project" value="UniProtKB-KW"/>
</dbReference>
<dbReference type="AlphaFoldDB" id="A0A200R2X9"/>
<gene>
    <name evidence="12" type="ORF">BVC80_9047g16</name>
</gene>
<reference evidence="12 13" key="1">
    <citation type="journal article" date="2017" name="Mol. Plant">
        <title>The Genome of Medicinal Plant Macleaya cordata Provides New Insights into Benzylisoquinoline Alkaloids Metabolism.</title>
        <authorList>
            <person name="Liu X."/>
            <person name="Liu Y."/>
            <person name="Huang P."/>
            <person name="Ma Y."/>
            <person name="Qing Z."/>
            <person name="Tang Q."/>
            <person name="Cao H."/>
            <person name="Cheng P."/>
            <person name="Zheng Y."/>
            <person name="Yuan Z."/>
            <person name="Zhou Y."/>
            <person name="Liu J."/>
            <person name="Tang Z."/>
            <person name="Zhuo Y."/>
            <person name="Zhang Y."/>
            <person name="Yu L."/>
            <person name="Huang J."/>
            <person name="Yang P."/>
            <person name="Peng Q."/>
            <person name="Zhang J."/>
            <person name="Jiang W."/>
            <person name="Zhang Z."/>
            <person name="Lin K."/>
            <person name="Ro D.K."/>
            <person name="Chen X."/>
            <person name="Xiong X."/>
            <person name="Shang Y."/>
            <person name="Huang S."/>
            <person name="Zeng J."/>
        </authorList>
    </citation>
    <scope>NUCLEOTIDE SEQUENCE [LARGE SCALE GENOMIC DNA]</scope>
    <source>
        <strain evidence="13">cv. BLH2017</strain>
        <tissue evidence="12">Root</tissue>
    </source>
</reference>
<evidence type="ECO:0000313" key="13">
    <source>
        <dbReference type="Proteomes" id="UP000195402"/>
    </source>
</evidence>
<sequence length="368" mass="41223">MATNFDRWEKDPFFSAAEEVQESADRMESAYRTWLHESKDSASICDPDELRRDLHTALGTAKWQLDEFERAVRSSYGDSSAKDAKTRHGQFIVAIGNQISIVENSLKDSALAEGKPALPWVRLDEGERDELALFLSGPSTDGDRIPATNPSKDEKEEGDSQVIQGKEGDTQGTQGKEGDGHGTQGMTMPECSKNSSRSAELDTQENKEERLHGHRRTASASADIGSWKIGIVNEDFQQNSLNVQPNRPPPRILSFSGLLNTVELTSKNKWSKNGRKWKAGDCHQAEDALPLRTHQLTRGIDVCYERSKSCLDSCDDSYDKQLYGWLGVVQRQLQRSQYQIQYSRPVQVAIWIVLVLCLIGMFTLTQTP</sequence>
<proteinExistence type="inferred from homology"/>
<organism evidence="12 13">
    <name type="scientific">Macleaya cordata</name>
    <name type="common">Five-seeded plume-poppy</name>
    <name type="synonym">Bocconia cordata</name>
    <dbReference type="NCBI Taxonomy" id="56857"/>
    <lineage>
        <taxon>Eukaryota</taxon>
        <taxon>Viridiplantae</taxon>
        <taxon>Streptophyta</taxon>
        <taxon>Embryophyta</taxon>
        <taxon>Tracheophyta</taxon>
        <taxon>Spermatophyta</taxon>
        <taxon>Magnoliopsida</taxon>
        <taxon>Ranunculales</taxon>
        <taxon>Papaveraceae</taxon>
        <taxon>Papaveroideae</taxon>
        <taxon>Macleaya</taxon>
    </lineage>
</organism>
<evidence type="ECO:0000256" key="3">
    <source>
        <dbReference type="ARBA" id="ARBA00022692"/>
    </source>
</evidence>
<evidence type="ECO:0000256" key="10">
    <source>
        <dbReference type="SAM" id="Phobius"/>
    </source>
</evidence>
<comment type="caution">
    <text evidence="12">The sequence shown here is derived from an EMBL/GenBank/DDBJ whole genome shotgun (WGS) entry which is preliminary data.</text>
</comment>
<dbReference type="GO" id="GO:0048193">
    <property type="term" value="P:Golgi vesicle transport"/>
    <property type="evidence" value="ECO:0007669"/>
    <property type="project" value="InterPro"/>
</dbReference>
<dbReference type="FunFam" id="1.20.58.90:FF:000004">
    <property type="entry name" value="Syntaxin 10"/>
    <property type="match status" value="1"/>
</dbReference>
<accession>A0A200R2X9</accession>
<feature type="region of interest" description="Disordered" evidence="9">
    <location>
        <begin position="134"/>
        <end position="219"/>
    </location>
</feature>
<dbReference type="InterPro" id="IPR015260">
    <property type="entry name" value="Syntaxin-6/10/61_N"/>
</dbReference>
<protein>
    <submittedName>
        <fullName evidence="12">Syntaxin 6</fullName>
    </submittedName>
</protein>
<keyword evidence="7 10" id="KW-0472">Membrane</keyword>
<keyword evidence="13" id="KW-1185">Reference proteome</keyword>
<keyword evidence="5 10" id="KW-1133">Transmembrane helix</keyword>
<evidence type="ECO:0000256" key="7">
    <source>
        <dbReference type="ARBA" id="ARBA00023136"/>
    </source>
</evidence>
<dbReference type="CDD" id="cd21442">
    <property type="entry name" value="SNARE_NTD_STX6-like"/>
    <property type="match status" value="1"/>
</dbReference>
<keyword evidence="2" id="KW-0813">Transport</keyword>
<feature type="domain" description="Syntaxin 6/10/61 N-terminal" evidence="11">
    <location>
        <begin position="11"/>
        <end position="102"/>
    </location>
</feature>
<dbReference type="GO" id="GO:0016020">
    <property type="term" value="C:membrane"/>
    <property type="evidence" value="ECO:0007669"/>
    <property type="project" value="InterPro"/>
</dbReference>
<dbReference type="PANTHER" id="PTHR34949">
    <property type="entry name" value="OS05G0443700 PROTEIN"/>
    <property type="match status" value="1"/>
</dbReference>
<dbReference type="FunCoup" id="A0A200R2X9">
    <property type="interactions" value="1023"/>
</dbReference>
<evidence type="ECO:0000256" key="5">
    <source>
        <dbReference type="ARBA" id="ARBA00022989"/>
    </source>
</evidence>
<dbReference type="Gene3D" id="1.20.58.90">
    <property type="match status" value="1"/>
</dbReference>
<name>A0A200R2X9_MACCD</name>
<dbReference type="STRING" id="56857.A0A200R2X9"/>
<evidence type="ECO:0000256" key="8">
    <source>
        <dbReference type="ARBA" id="ARBA00037801"/>
    </source>
</evidence>
<dbReference type="Proteomes" id="UP000195402">
    <property type="component" value="Unassembled WGS sequence"/>
</dbReference>
<keyword evidence="6" id="KW-0333">Golgi apparatus</keyword>
<dbReference type="Pfam" id="PF09177">
    <property type="entry name" value="STX6_10_61_N"/>
    <property type="match status" value="1"/>
</dbReference>
<evidence type="ECO:0000313" key="12">
    <source>
        <dbReference type="EMBL" id="OVA17066.1"/>
    </source>
</evidence>
<dbReference type="OrthoDB" id="1889309at2759"/>
<evidence type="ECO:0000256" key="1">
    <source>
        <dbReference type="ARBA" id="ARBA00009063"/>
    </source>
</evidence>
<evidence type="ECO:0000256" key="4">
    <source>
        <dbReference type="ARBA" id="ARBA00022927"/>
    </source>
</evidence>
<dbReference type="EMBL" id="MVGT01000454">
    <property type="protein sequence ID" value="OVA17066.1"/>
    <property type="molecule type" value="Genomic_DNA"/>
</dbReference>
<dbReference type="InParanoid" id="A0A200R2X9"/>
<keyword evidence="4" id="KW-0653">Protein transport</keyword>
<dbReference type="InterPro" id="IPR010989">
    <property type="entry name" value="SNARE"/>
</dbReference>
<comment type="similarity">
    <text evidence="1">Belongs to the syntaxin family.</text>
</comment>
<comment type="subcellular location">
    <subcellularLocation>
        <location evidence="8">Golgi apparatus</location>
        <location evidence="8">trans-Golgi network membrane</location>
        <topology evidence="8">Single-pass type IV membrane protein</topology>
    </subcellularLocation>
</comment>
<feature type="transmembrane region" description="Helical" evidence="10">
    <location>
        <begin position="348"/>
        <end position="365"/>
    </location>
</feature>
<dbReference type="SUPFAM" id="SSF47661">
    <property type="entry name" value="t-snare proteins"/>
    <property type="match status" value="1"/>
</dbReference>
<dbReference type="GO" id="GO:0005794">
    <property type="term" value="C:Golgi apparatus"/>
    <property type="evidence" value="ECO:0007669"/>
    <property type="project" value="UniProtKB-SubCell"/>
</dbReference>
<evidence type="ECO:0000256" key="6">
    <source>
        <dbReference type="ARBA" id="ARBA00023034"/>
    </source>
</evidence>
<dbReference type="PANTHER" id="PTHR34949:SF6">
    <property type="entry name" value="EXPRESSED PROTEIN"/>
    <property type="match status" value="1"/>
</dbReference>
<evidence type="ECO:0000256" key="2">
    <source>
        <dbReference type="ARBA" id="ARBA00022448"/>
    </source>
</evidence>
<evidence type="ECO:0000259" key="11">
    <source>
        <dbReference type="Pfam" id="PF09177"/>
    </source>
</evidence>